<accession>A0A834HW43</accession>
<evidence type="ECO:0000313" key="1">
    <source>
        <dbReference type="EMBL" id="KAF7267967.1"/>
    </source>
</evidence>
<dbReference type="AlphaFoldDB" id="A0A834HW43"/>
<dbReference type="EMBL" id="JAACXV010014361">
    <property type="protein sequence ID" value="KAF7267967.1"/>
    <property type="molecule type" value="Genomic_DNA"/>
</dbReference>
<dbReference type="Proteomes" id="UP000625711">
    <property type="component" value="Unassembled WGS sequence"/>
</dbReference>
<keyword evidence="2" id="KW-1185">Reference proteome</keyword>
<protein>
    <submittedName>
        <fullName evidence="1">Uncharacterized protein</fullName>
    </submittedName>
</protein>
<gene>
    <name evidence="1" type="ORF">GWI33_018852</name>
</gene>
<organism evidence="1 2">
    <name type="scientific">Rhynchophorus ferrugineus</name>
    <name type="common">Red palm weevil</name>
    <name type="synonym">Curculio ferrugineus</name>
    <dbReference type="NCBI Taxonomy" id="354439"/>
    <lineage>
        <taxon>Eukaryota</taxon>
        <taxon>Metazoa</taxon>
        <taxon>Ecdysozoa</taxon>
        <taxon>Arthropoda</taxon>
        <taxon>Hexapoda</taxon>
        <taxon>Insecta</taxon>
        <taxon>Pterygota</taxon>
        <taxon>Neoptera</taxon>
        <taxon>Endopterygota</taxon>
        <taxon>Coleoptera</taxon>
        <taxon>Polyphaga</taxon>
        <taxon>Cucujiformia</taxon>
        <taxon>Curculionidae</taxon>
        <taxon>Dryophthorinae</taxon>
        <taxon>Rhynchophorus</taxon>
    </lineage>
</organism>
<reference evidence="1" key="1">
    <citation type="submission" date="2020-08" db="EMBL/GenBank/DDBJ databases">
        <title>Genome sequencing and assembly of the red palm weevil Rhynchophorus ferrugineus.</title>
        <authorList>
            <person name="Dias G.B."/>
            <person name="Bergman C.M."/>
            <person name="Manee M."/>
        </authorList>
    </citation>
    <scope>NUCLEOTIDE SEQUENCE</scope>
    <source>
        <strain evidence="1">AA-2017</strain>
        <tissue evidence="1">Whole larva</tissue>
    </source>
</reference>
<name>A0A834HW43_RHYFE</name>
<proteinExistence type="predicted"/>
<evidence type="ECO:0000313" key="2">
    <source>
        <dbReference type="Proteomes" id="UP000625711"/>
    </source>
</evidence>
<comment type="caution">
    <text evidence="1">The sequence shown here is derived from an EMBL/GenBank/DDBJ whole genome shotgun (WGS) entry which is preliminary data.</text>
</comment>
<sequence length="91" mass="9784">MSPDRTSSVEMISRTPLIIVRRCFSGGQKSSGVGGKNATPSGLVWVDPNCMSWKVRMRISSVYACLSRKIIGGTRVSLELAGVDIGIENIV</sequence>